<gene>
    <name evidence="1" type="ORF">AFUS01_LOCUS695</name>
</gene>
<protein>
    <submittedName>
        <fullName evidence="1">Uncharacterized protein</fullName>
    </submittedName>
</protein>
<evidence type="ECO:0000313" key="1">
    <source>
        <dbReference type="EMBL" id="CAG7649718.1"/>
    </source>
</evidence>
<organism evidence="1 2">
    <name type="scientific">Allacma fusca</name>
    <dbReference type="NCBI Taxonomy" id="39272"/>
    <lineage>
        <taxon>Eukaryota</taxon>
        <taxon>Metazoa</taxon>
        <taxon>Ecdysozoa</taxon>
        <taxon>Arthropoda</taxon>
        <taxon>Hexapoda</taxon>
        <taxon>Collembola</taxon>
        <taxon>Symphypleona</taxon>
        <taxon>Sminthuridae</taxon>
        <taxon>Allacma</taxon>
    </lineage>
</organism>
<proteinExistence type="predicted"/>
<feature type="non-terminal residue" evidence="1">
    <location>
        <position position="1"/>
    </location>
</feature>
<keyword evidence="2" id="KW-1185">Reference proteome</keyword>
<dbReference type="Proteomes" id="UP000708208">
    <property type="component" value="Unassembled WGS sequence"/>
</dbReference>
<dbReference type="EMBL" id="CAJVCH010003657">
    <property type="protein sequence ID" value="CAG7649718.1"/>
    <property type="molecule type" value="Genomic_DNA"/>
</dbReference>
<comment type="caution">
    <text evidence="1">The sequence shown here is derived from an EMBL/GenBank/DDBJ whole genome shotgun (WGS) entry which is preliminary data.</text>
</comment>
<name>A0A8J2IY67_9HEXA</name>
<reference evidence="1" key="1">
    <citation type="submission" date="2021-06" db="EMBL/GenBank/DDBJ databases">
        <authorList>
            <person name="Hodson N. C."/>
            <person name="Mongue J. A."/>
            <person name="Jaron S. K."/>
        </authorList>
    </citation>
    <scope>NUCLEOTIDE SEQUENCE</scope>
</reference>
<sequence length="11" mass="1287">WQKSGKELALQ</sequence>
<evidence type="ECO:0000313" key="2">
    <source>
        <dbReference type="Proteomes" id="UP000708208"/>
    </source>
</evidence>
<accession>A0A8J2IY67</accession>